<accession>A0A948T9D6</accession>
<evidence type="ECO:0000313" key="1">
    <source>
        <dbReference type="EMBL" id="MBU3836987.1"/>
    </source>
</evidence>
<comment type="caution">
    <text evidence="1">The sequence shown here is derived from an EMBL/GenBank/DDBJ whole genome shotgun (WGS) entry which is preliminary data.</text>
</comment>
<reference evidence="1" key="2">
    <citation type="submission" date="2021-04" db="EMBL/GenBank/DDBJ databases">
        <authorList>
            <person name="Gilroy R."/>
        </authorList>
    </citation>
    <scope>NUCLEOTIDE SEQUENCE</scope>
    <source>
        <strain evidence="1">G4-2901</strain>
    </source>
</reference>
<proteinExistence type="predicted"/>
<reference evidence="1" key="1">
    <citation type="journal article" date="2021" name="PeerJ">
        <title>Extensive microbial diversity within the chicken gut microbiome revealed by metagenomics and culture.</title>
        <authorList>
            <person name="Gilroy R."/>
            <person name="Ravi A."/>
            <person name="Getino M."/>
            <person name="Pursley I."/>
            <person name="Horton D.L."/>
            <person name="Alikhan N.F."/>
            <person name="Baker D."/>
            <person name="Gharbi K."/>
            <person name="Hall N."/>
            <person name="Watson M."/>
            <person name="Adriaenssens E.M."/>
            <person name="Foster-Nyarko E."/>
            <person name="Jarju S."/>
            <person name="Secka A."/>
            <person name="Antonio M."/>
            <person name="Oren A."/>
            <person name="Chaudhuri R.R."/>
            <person name="La Ragione R."/>
            <person name="Hildebrand F."/>
            <person name="Pallen M.J."/>
        </authorList>
    </citation>
    <scope>NUCLEOTIDE SEQUENCE</scope>
    <source>
        <strain evidence="1">G4-2901</strain>
    </source>
</reference>
<protein>
    <submittedName>
        <fullName evidence="1">DUF4435 domain-containing protein</fullName>
    </submittedName>
</protein>
<organism evidence="1 2">
    <name type="scientific">Candidatus Phocaeicola faecigallinarum</name>
    <dbReference type="NCBI Taxonomy" id="2838732"/>
    <lineage>
        <taxon>Bacteria</taxon>
        <taxon>Pseudomonadati</taxon>
        <taxon>Bacteroidota</taxon>
        <taxon>Bacteroidia</taxon>
        <taxon>Bacteroidales</taxon>
        <taxon>Bacteroidaceae</taxon>
        <taxon>Phocaeicola</taxon>
    </lineage>
</organism>
<dbReference type="EMBL" id="JAHLFW010000009">
    <property type="protein sequence ID" value="MBU3836987.1"/>
    <property type="molecule type" value="Genomic_DNA"/>
</dbReference>
<dbReference type="Proteomes" id="UP000783796">
    <property type="component" value="Unassembled WGS sequence"/>
</dbReference>
<evidence type="ECO:0000313" key="2">
    <source>
        <dbReference type="Proteomes" id="UP000783796"/>
    </source>
</evidence>
<dbReference type="AlphaFoldDB" id="A0A948T9D6"/>
<gene>
    <name evidence="1" type="ORF">H9777_01400</name>
</gene>
<sequence length="288" mass="33201">MRNTVTEAGTLDSKIQDLCMMRNHYINNNKFFLIVEGIDDVKIFDKLIDKNNVELYNAEGYVNLTDIINVLNRKQQFKNNLIGIKDADFDHILGVQNNISNLFVTDYHDLETTLMNDEFEKSLCAEFGITEKDIIINAAKELKVYSFVRLYNQIKANENSDYDGINFDCIKLGHIYNGCTPIDLGFCLSHLKSLGGNSSKADFPNNSDITSLMLLHNNVDINQLTRGHDLFYALLEKIKYLTGKKNIGYKEICLAFRFSIRKEHLEKTKLYRDINLFVTPFCTSFWVN</sequence>
<name>A0A948T9D6_9BACT</name>